<dbReference type="InterPro" id="IPR032042">
    <property type="entry name" value="POT1PC"/>
</dbReference>
<keyword evidence="6" id="KW-0779">Telomere</keyword>
<dbReference type="GO" id="GO:0032210">
    <property type="term" value="P:regulation of telomere maintenance via telomerase"/>
    <property type="evidence" value="ECO:0007669"/>
    <property type="project" value="TreeGrafter"/>
</dbReference>
<dbReference type="AlphaFoldDB" id="A0A5N5WUG8"/>
<evidence type="ECO:0000259" key="10">
    <source>
        <dbReference type="SMART" id="SM00976"/>
    </source>
</evidence>
<dbReference type="PANTHER" id="PTHR14513:SF0">
    <property type="entry name" value="PROTECTION OF TELOMERES PROTEIN 1"/>
    <property type="match status" value="1"/>
</dbReference>
<evidence type="ECO:0000256" key="5">
    <source>
        <dbReference type="ARBA" id="ARBA00022454"/>
    </source>
</evidence>
<keyword evidence="8" id="KW-0539">Nucleus</keyword>
<evidence type="ECO:0000256" key="4">
    <source>
        <dbReference type="ARBA" id="ARBA00015253"/>
    </source>
</evidence>
<dbReference type="GO" id="GO:0000783">
    <property type="term" value="C:nuclear telomere cap complex"/>
    <property type="evidence" value="ECO:0007669"/>
    <property type="project" value="TreeGrafter"/>
</dbReference>
<evidence type="ECO:0000256" key="1">
    <source>
        <dbReference type="ARBA" id="ARBA00004123"/>
    </source>
</evidence>
<dbReference type="GO" id="GO:0010521">
    <property type="term" value="F:telomerase inhibitor activity"/>
    <property type="evidence" value="ECO:0007669"/>
    <property type="project" value="TreeGrafter"/>
</dbReference>
<dbReference type="SUPFAM" id="SSF50249">
    <property type="entry name" value="Nucleic acid-binding proteins"/>
    <property type="match status" value="2"/>
</dbReference>
<evidence type="ECO:0000313" key="12">
    <source>
        <dbReference type="Proteomes" id="UP000326565"/>
    </source>
</evidence>
<dbReference type="OrthoDB" id="2186770at2759"/>
<feature type="compositionally biased region" description="Basic and acidic residues" evidence="9">
    <location>
        <begin position="359"/>
        <end position="378"/>
    </location>
</feature>
<dbReference type="Proteomes" id="UP000326565">
    <property type="component" value="Unassembled WGS sequence"/>
</dbReference>
<evidence type="ECO:0000256" key="9">
    <source>
        <dbReference type="SAM" id="MobiDB-lite"/>
    </source>
</evidence>
<dbReference type="EMBL" id="ML732253">
    <property type="protein sequence ID" value="KAB8072188.1"/>
    <property type="molecule type" value="Genomic_DNA"/>
</dbReference>
<feature type="domain" description="Telomeric single stranded DNA binding POT1/Cdc13" evidence="10">
    <location>
        <begin position="10"/>
        <end position="150"/>
    </location>
</feature>
<dbReference type="GO" id="GO:0016233">
    <property type="term" value="P:telomere capping"/>
    <property type="evidence" value="ECO:0007669"/>
    <property type="project" value="TreeGrafter"/>
</dbReference>
<organism evidence="11 12">
    <name type="scientific">Aspergillus leporis</name>
    <dbReference type="NCBI Taxonomy" id="41062"/>
    <lineage>
        <taxon>Eukaryota</taxon>
        <taxon>Fungi</taxon>
        <taxon>Dikarya</taxon>
        <taxon>Ascomycota</taxon>
        <taxon>Pezizomycotina</taxon>
        <taxon>Eurotiomycetes</taxon>
        <taxon>Eurotiomycetidae</taxon>
        <taxon>Eurotiales</taxon>
        <taxon>Aspergillaceae</taxon>
        <taxon>Aspergillus</taxon>
        <taxon>Aspergillus subgen. Circumdati</taxon>
    </lineage>
</organism>
<proteinExistence type="inferred from homology"/>
<name>A0A5N5WUG8_9EURO</name>
<dbReference type="InterPro" id="IPR028389">
    <property type="entry name" value="POT1"/>
</dbReference>
<reference evidence="11 12" key="1">
    <citation type="submission" date="2019-04" db="EMBL/GenBank/DDBJ databases">
        <title>Friends and foes A comparative genomics study of 23 Aspergillus species from section Flavi.</title>
        <authorList>
            <consortium name="DOE Joint Genome Institute"/>
            <person name="Kjaerbolling I."/>
            <person name="Vesth T."/>
            <person name="Frisvad J.C."/>
            <person name="Nybo J.L."/>
            <person name="Theobald S."/>
            <person name="Kildgaard S."/>
            <person name="Isbrandt T."/>
            <person name="Kuo A."/>
            <person name="Sato A."/>
            <person name="Lyhne E.K."/>
            <person name="Kogle M.E."/>
            <person name="Wiebenga A."/>
            <person name="Kun R.S."/>
            <person name="Lubbers R.J."/>
            <person name="Makela M.R."/>
            <person name="Barry K."/>
            <person name="Chovatia M."/>
            <person name="Clum A."/>
            <person name="Daum C."/>
            <person name="Haridas S."/>
            <person name="He G."/>
            <person name="LaButti K."/>
            <person name="Lipzen A."/>
            <person name="Mondo S."/>
            <person name="Riley R."/>
            <person name="Salamov A."/>
            <person name="Simmons B.A."/>
            <person name="Magnuson J.K."/>
            <person name="Henrissat B."/>
            <person name="Mortensen U.H."/>
            <person name="Larsen T.O."/>
            <person name="Devries R.P."/>
            <person name="Grigoriev I.V."/>
            <person name="Machida M."/>
            <person name="Baker S.E."/>
            <person name="Andersen M.R."/>
        </authorList>
    </citation>
    <scope>NUCLEOTIDE SEQUENCE [LARGE SCALE GENOMIC DNA]</scope>
    <source>
        <strain evidence="11 12">CBS 151.66</strain>
    </source>
</reference>
<dbReference type="Pfam" id="PF16686">
    <property type="entry name" value="POT1PC"/>
    <property type="match status" value="1"/>
</dbReference>
<evidence type="ECO:0000313" key="11">
    <source>
        <dbReference type="EMBL" id="KAB8072188.1"/>
    </source>
</evidence>
<feature type="region of interest" description="Disordered" evidence="9">
    <location>
        <begin position="351"/>
        <end position="378"/>
    </location>
</feature>
<dbReference type="GO" id="GO:0098505">
    <property type="term" value="F:G-rich strand telomeric DNA binding"/>
    <property type="evidence" value="ECO:0007669"/>
    <property type="project" value="TreeGrafter"/>
</dbReference>
<dbReference type="CDD" id="cd04497">
    <property type="entry name" value="hPOT1_OB1_like"/>
    <property type="match status" value="1"/>
</dbReference>
<evidence type="ECO:0000256" key="8">
    <source>
        <dbReference type="ARBA" id="ARBA00023242"/>
    </source>
</evidence>
<sequence>MASGPSASTVIDIPTALTSQGNVNVVGVVVDVFQTVYKSAGSPCITFTLKSDNLNNGHVWDGLKVKYFKANESQLPPVREGDVILLRNLWIRKFNGKPLGVAADNMNIPWAIFRSDPDPLSTNAPICGPTPFEPSYWETRRCQTLLDSISGITKFRNVLLPAASQSLEVQASASNQNPQTQRKLSLIKDLQEQTYVDLIGEVVKIYPQNSEKVLLYLSDYTTNKMLPDHTPADDDPESDTFYYRSRKKWTGPSGQMSLPVTLWEPHASFARERVTENDIVSLSFVHIKENRRNTTLEASMHSARYNNVRIVDAEKNEHAKQLLRRKKNYWDNNPRKRKAEGIIKPAKGLKNRNKKRLEAKKEESEISRQLKERNRPNEHVTASYQEVRGRSIEDIITSEFHDIESQDGIKYRLPFQNHCYRATVRVVDFFPPHLEDFAVPQEPEDDRSNGGMDYAVESDGPTKWEWRFCLLVENASPPPPGQSKEQMKLFVSGGEAEYLLYMSATDLRNDSRSLANLRERLFILWGDLEERKRRAIKESSQGSPKLDRASSRPFDCCIKEYGVKCSHLSDIDSMSDDTSGCKREDCLGWERRFGMFQTSIQH</sequence>
<accession>A0A5N5WUG8</accession>
<evidence type="ECO:0000256" key="7">
    <source>
        <dbReference type="ARBA" id="ARBA00023125"/>
    </source>
</evidence>
<evidence type="ECO:0000256" key="3">
    <source>
        <dbReference type="ARBA" id="ARBA00008442"/>
    </source>
</evidence>
<keyword evidence="12" id="KW-1185">Reference proteome</keyword>
<keyword evidence="7" id="KW-0238">DNA-binding</keyword>
<dbReference type="PANTHER" id="PTHR14513">
    <property type="entry name" value="PROTECTION OF TELOMERES 1"/>
    <property type="match status" value="1"/>
</dbReference>
<dbReference type="Gene3D" id="2.40.50.140">
    <property type="entry name" value="Nucleic acid-binding proteins"/>
    <property type="match status" value="2"/>
</dbReference>
<dbReference type="Pfam" id="PF02765">
    <property type="entry name" value="POT1"/>
    <property type="match status" value="1"/>
</dbReference>
<protein>
    <recommendedName>
        <fullName evidence="4">Protection of telomeres protein 1</fullName>
    </recommendedName>
</protein>
<gene>
    <name evidence="11" type="ORF">BDV29DRAFT_6261</name>
</gene>
<dbReference type="InterPro" id="IPR011564">
    <property type="entry name" value="Telomer_end-bd_POT1/Cdc13"/>
</dbReference>
<comment type="similarity">
    <text evidence="3">Belongs to the telombin family.</text>
</comment>
<keyword evidence="5" id="KW-0158">Chromosome</keyword>
<dbReference type="InterPro" id="IPR012340">
    <property type="entry name" value="NA-bd_OB-fold"/>
</dbReference>
<dbReference type="SMART" id="SM00976">
    <property type="entry name" value="Telo_bind"/>
    <property type="match status" value="1"/>
</dbReference>
<evidence type="ECO:0000256" key="6">
    <source>
        <dbReference type="ARBA" id="ARBA00022895"/>
    </source>
</evidence>
<comment type="subcellular location">
    <subcellularLocation>
        <location evidence="2">Chromosome</location>
        <location evidence="2">Telomere</location>
    </subcellularLocation>
    <subcellularLocation>
        <location evidence="1">Nucleus</location>
    </subcellularLocation>
</comment>
<dbReference type="FunFam" id="2.40.50.140:FF:000303">
    <property type="entry name" value="Protection of telomeres protein 1"/>
    <property type="match status" value="1"/>
</dbReference>
<evidence type="ECO:0000256" key="2">
    <source>
        <dbReference type="ARBA" id="ARBA00004574"/>
    </source>
</evidence>